<dbReference type="AlphaFoldDB" id="A1ZYC7"/>
<sequence>MFKTDINHWLQQFDHPFFHWFFEGISAIGTVTVLVLVVYAIIMGAHFKKGFGVVNIFFYVIMVTIFCKHLIDYPRPMAVDASLNSFDRPIGQNLTNIQPKGFFELFSDNLLVKIRRSKAAREGFPSGHTSLITALTLGAALVFRRRWIWYLGAGLIPLMMLSRMYLARHYLGDVLGGFTIGVVVSLIVYKGWKVANNVPESSWAHRLFFLSALALLILSPWLQAFPTGTFIGLNLGYVILASTGRLPVLSSHWQPRVYSILVFAVSAFITTYISRRLGLATYSLVSALVFTGFALASFLSAAFVCIKLGWWSQPTPPPLSDNKV</sequence>
<dbReference type="Proteomes" id="UP000004095">
    <property type="component" value="Unassembled WGS sequence"/>
</dbReference>
<dbReference type="Pfam" id="PF01569">
    <property type="entry name" value="PAP2"/>
    <property type="match status" value="1"/>
</dbReference>
<dbReference type="InterPro" id="IPR000326">
    <property type="entry name" value="PAP2/HPO"/>
</dbReference>
<keyword evidence="1" id="KW-0472">Membrane</keyword>
<feature type="transmembrane region" description="Helical" evidence="1">
    <location>
        <begin position="229"/>
        <end position="249"/>
    </location>
</feature>
<feature type="transmembrane region" description="Helical" evidence="1">
    <location>
        <begin position="285"/>
        <end position="310"/>
    </location>
</feature>
<feature type="transmembrane region" description="Helical" evidence="1">
    <location>
        <begin position="20"/>
        <end position="41"/>
    </location>
</feature>
<evidence type="ECO:0000256" key="1">
    <source>
        <dbReference type="SAM" id="Phobius"/>
    </source>
</evidence>
<proteinExistence type="predicted"/>
<dbReference type="SMART" id="SM00014">
    <property type="entry name" value="acidPPc"/>
    <property type="match status" value="1"/>
</dbReference>
<feature type="domain" description="Phosphatidic acid phosphatase type 2/haloperoxidase" evidence="2">
    <location>
        <begin position="51"/>
        <end position="189"/>
    </location>
</feature>
<name>A1ZYC7_MICM2</name>
<organism evidence="3 4">
    <name type="scientific">Microscilla marina ATCC 23134</name>
    <dbReference type="NCBI Taxonomy" id="313606"/>
    <lineage>
        <taxon>Bacteria</taxon>
        <taxon>Pseudomonadati</taxon>
        <taxon>Bacteroidota</taxon>
        <taxon>Cytophagia</taxon>
        <taxon>Cytophagales</taxon>
        <taxon>Microscillaceae</taxon>
        <taxon>Microscilla</taxon>
    </lineage>
</organism>
<dbReference type="PANTHER" id="PTHR14969">
    <property type="entry name" value="SPHINGOSINE-1-PHOSPHATE PHOSPHOHYDROLASE"/>
    <property type="match status" value="1"/>
</dbReference>
<keyword evidence="4" id="KW-1185">Reference proteome</keyword>
<dbReference type="EMBL" id="AAWS01000065">
    <property type="protein sequence ID" value="EAY24600.1"/>
    <property type="molecule type" value="Genomic_DNA"/>
</dbReference>
<dbReference type="Gene3D" id="1.20.144.10">
    <property type="entry name" value="Phosphatidic acid phosphatase type 2/haloperoxidase"/>
    <property type="match status" value="1"/>
</dbReference>
<feature type="transmembrane region" description="Helical" evidence="1">
    <location>
        <begin position="147"/>
        <end position="166"/>
    </location>
</feature>
<gene>
    <name evidence="3" type="ORF">M23134_07711</name>
</gene>
<dbReference type="InterPro" id="IPR036938">
    <property type="entry name" value="PAP2/HPO_sf"/>
</dbReference>
<feature type="transmembrane region" description="Helical" evidence="1">
    <location>
        <begin position="173"/>
        <end position="192"/>
    </location>
</feature>
<feature type="transmembrane region" description="Helical" evidence="1">
    <location>
        <begin position="255"/>
        <end position="273"/>
    </location>
</feature>
<evidence type="ECO:0000313" key="4">
    <source>
        <dbReference type="Proteomes" id="UP000004095"/>
    </source>
</evidence>
<dbReference type="PANTHER" id="PTHR14969:SF13">
    <property type="entry name" value="AT30094P"/>
    <property type="match status" value="1"/>
</dbReference>
<keyword evidence="1" id="KW-0812">Transmembrane</keyword>
<feature type="transmembrane region" description="Helical" evidence="1">
    <location>
        <begin position="53"/>
        <end position="71"/>
    </location>
</feature>
<accession>A1ZYC7</accession>
<keyword evidence="1" id="KW-1133">Transmembrane helix</keyword>
<dbReference type="eggNOG" id="COG0671">
    <property type="taxonomic scope" value="Bacteria"/>
</dbReference>
<evidence type="ECO:0000313" key="3">
    <source>
        <dbReference type="EMBL" id="EAY24600.1"/>
    </source>
</evidence>
<dbReference type="SUPFAM" id="SSF48317">
    <property type="entry name" value="Acid phosphatase/Vanadium-dependent haloperoxidase"/>
    <property type="match status" value="1"/>
</dbReference>
<dbReference type="RefSeq" id="WP_002704461.1">
    <property type="nucleotide sequence ID" value="NZ_AAWS01000065.1"/>
</dbReference>
<feature type="transmembrane region" description="Helical" evidence="1">
    <location>
        <begin position="204"/>
        <end position="222"/>
    </location>
</feature>
<reference evidence="3 4" key="1">
    <citation type="submission" date="2007-01" db="EMBL/GenBank/DDBJ databases">
        <authorList>
            <person name="Haygood M."/>
            <person name="Podell S."/>
            <person name="Anderson C."/>
            <person name="Hopkinson B."/>
            <person name="Roe K."/>
            <person name="Barbeau K."/>
            <person name="Gaasterland T."/>
            <person name="Ferriera S."/>
            <person name="Johnson J."/>
            <person name="Kravitz S."/>
            <person name="Beeson K."/>
            <person name="Sutton G."/>
            <person name="Rogers Y.-H."/>
            <person name="Friedman R."/>
            <person name="Frazier M."/>
            <person name="Venter J.C."/>
        </authorList>
    </citation>
    <scope>NUCLEOTIDE SEQUENCE [LARGE SCALE GENOMIC DNA]</scope>
    <source>
        <strain evidence="3 4">ATCC 23134</strain>
    </source>
</reference>
<dbReference type="OrthoDB" id="9773582at2"/>
<evidence type="ECO:0000259" key="2">
    <source>
        <dbReference type="SMART" id="SM00014"/>
    </source>
</evidence>
<comment type="caution">
    <text evidence="3">The sequence shown here is derived from an EMBL/GenBank/DDBJ whole genome shotgun (WGS) entry which is preliminary data.</text>
</comment>
<protein>
    <submittedName>
        <fullName evidence="3">PAP2 superfamily protein, putative</fullName>
    </submittedName>
</protein>